<evidence type="ECO:0008006" key="5">
    <source>
        <dbReference type="Google" id="ProtNLM"/>
    </source>
</evidence>
<sequence>MARSKLSFCMRVWAVVWLGAQWTGRVSATASVMIRRPTPAKFLGILCRCGVALVGEDKNAASMSSSRSRAESLPLHGSSRQKHS</sequence>
<evidence type="ECO:0000313" key="3">
    <source>
        <dbReference type="EMBL" id="KAK1856116.1"/>
    </source>
</evidence>
<keyword evidence="4" id="KW-1185">Reference proteome</keyword>
<protein>
    <recommendedName>
        <fullName evidence="5">Secreted protein</fullName>
    </recommendedName>
</protein>
<feature type="chain" id="PRO_5042208592" description="Secreted protein" evidence="2">
    <location>
        <begin position="29"/>
        <end position="84"/>
    </location>
</feature>
<reference evidence="3" key="1">
    <citation type="submission" date="2023-01" db="EMBL/GenBank/DDBJ databases">
        <title>Colletotrichum chrysophilum M932 genome sequence.</title>
        <authorList>
            <person name="Baroncelli R."/>
        </authorList>
    </citation>
    <scope>NUCLEOTIDE SEQUENCE</scope>
    <source>
        <strain evidence="3">M932</strain>
    </source>
</reference>
<evidence type="ECO:0000256" key="1">
    <source>
        <dbReference type="SAM" id="MobiDB-lite"/>
    </source>
</evidence>
<dbReference type="Proteomes" id="UP001243330">
    <property type="component" value="Unassembled WGS sequence"/>
</dbReference>
<evidence type="ECO:0000313" key="4">
    <source>
        <dbReference type="Proteomes" id="UP001243330"/>
    </source>
</evidence>
<accession>A0AAD9AX52</accession>
<comment type="caution">
    <text evidence="3">The sequence shown here is derived from an EMBL/GenBank/DDBJ whole genome shotgun (WGS) entry which is preliminary data.</text>
</comment>
<evidence type="ECO:0000256" key="2">
    <source>
        <dbReference type="SAM" id="SignalP"/>
    </source>
</evidence>
<dbReference type="EMBL" id="JAQOWY010000012">
    <property type="protein sequence ID" value="KAK1856116.1"/>
    <property type="molecule type" value="Genomic_DNA"/>
</dbReference>
<proteinExistence type="predicted"/>
<gene>
    <name evidence="3" type="ORF">CCHR01_01181</name>
</gene>
<feature type="region of interest" description="Disordered" evidence="1">
    <location>
        <begin position="61"/>
        <end position="84"/>
    </location>
</feature>
<keyword evidence="2" id="KW-0732">Signal</keyword>
<dbReference type="AlphaFoldDB" id="A0AAD9AX52"/>
<feature type="signal peptide" evidence="2">
    <location>
        <begin position="1"/>
        <end position="28"/>
    </location>
</feature>
<organism evidence="3 4">
    <name type="scientific">Colletotrichum chrysophilum</name>
    <dbReference type="NCBI Taxonomy" id="1836956"/>
    <lineage>
        <taxon>Eukaryota</taxon>
        <taxon>Fungi</taxon>
        <taxon>Dikarya</taxon>
        <taxon>Ascomycota</taxon>
        <taxon>Pezizomycotina</taxon>
        <taxon>Sordariomycetes</taxon>
        <taxon>Hypocreomycetidae</taxon>
        <taxon>Glomerellales</taxon>
        <taxon>Glomerellaceae</taxon>
        <taxon>Colletotrichum</taxon>
        <taxon>Colletotrichum gloeosporioides species complex</taxon>
    </lineage>
</organism>
<name>A0AAD9AX52_9PEZI</name>